<dbReference type="InterPro" id="IPR020084">
    <property type="entry name" value="NUDIX_hydrolase_CS"/>
</dbReference>
<dbReference type="PROSITE" id="PS51462">
    <property type="entry name" value="NUDIX"/>
    <property type="match status" value="1"/>
</dbReference>
<dbReference type="CDD" id="cd03426">
    <property type="entry name" value="NUDIX_CoAse_Nudt7"/>
    <property type="match status" value="1"/>
</dbReference>
<dbReference type="AlphaFoldDB" id="A0ABC8AQR1"/>
<comment type="similarity">
    <text evidence="3 8">Belongs to the Nudix hydrolase family.</text>
</comment>
<dbReference type="SUPFAM" id="SSF55811">
    <property type="entry name" value="Nudix"/>
    <property type="match status" value="1"/>
</dbReference>
<dbReference type="Pfam" id="PF00293">
    <property type="entry name" value="NUDIX"/>
    <property type="match status" value="1"/>
</dbReference>
<dbReference type="EC" id="3.6.1.55" evidence="10"/>
<dbReference type="PROSITE" id="PS00893">
    <property type="entry name" value="NUDIX_BOX"/>
    <property type="match status" value="1"/>
</dbReference>
<dbReference type="EMBL" id="CP017839">
    <property type="protein sequence ID" value="APA96473.1"/>
    <property type="molecule type" value="Genomic_DNA"/>
</dbReference>
<dbReference type="PRINTS" id="PR00502">
    <property type="entry name" value="NUDIXFAMILY"/>
</dbReference>
<evidence type="ECO:0000256" key="6">
    <source>
        <dbReference type="ARBA" id="ARBA00022842"/>
    </source>
</evidence>
<dbReference type="InterPro" id="IPR000086">
    <property type="entry name" value="NUDIX_hydrolase_dom"/>
</dbReference>
<protein>
    <submittedName>
        <fullName evidence="10">8-oxo-dGTP diphosphatase</fullName>
        <ecNumber evidence="10">3.6.1.55</ecNumber>
    </submittedName>
</protein>
<dbReference type="InterPro" id="IPR045121">
    <property type="entry name" value="CoAse"/>
</dbReference>
<accession>A0ABC8AQR1</accession>
<feature type="domain" description="Nudix hydrolase" evidence="9">
    <location>
        <begin position="41"/>
        <end position="176"/>
    </location>
</feature>
<reference evidence="10 11" key="1">
    <citation type="submission" date="2016-10" db="EMBL/GenBank/DDBJ databases">
        <title>Genome sequence of Nocardia seriolae strain EM150506, isolated from Anguila japonica.</title>
        <authorList>
            <person name="Han H.-J."/>
        </authorList>
    </citation>
    <scope>NUCLEOTIDE SEQUENCE [LARGE SCALE GENOMIC DNA]</scope>
    <source>
        <strain evidence="10 11">EM150506</strain>
    </source>
</reference>
<dbReference type="InterPro" id="IPR015797">
    <property type="entry name" value="NUDIX_hydrolase-like_dom_sf"/>
</dbReference>
<organism evidence="10 11">
    <name type="scientific">Nocardia seriolae</name>
    <dbReference type="NCBI Taxonomy" id="37332"/>
    <lineage>
        <taxon>Bacteria</taxon>
        <taxon>Bacillati</taxon>
        <taxon>Actinomycetota</taxon>
        <taxon>Actinomycetes</taxon>
        <taxon>Mycobacteriales</taxon>
        <taxon>Nocardiaceae</taxon>
        <taxon>Nocardia</taxon>
    </lineage>
</organism>
<keyword evidence="5 8" id="KW-0378">Hydrolase</keyword>
<evidence type="ECO:0000313" key="10">
    <source>
        <dbReference type="EMBL" id="APA96473.1"/>
    </source>
</evidence>
<evidence type="ECO:0000256" key="4">
    <source>
        <dbReference type="ARBA" id="ARBA00022723"/>
    </source>
</evidence>
<dbReference type="GO" id="GO:0046872">
    <property type="term" value="F:metal ion binding"/>
    <property type="evidence" value="ECO:0007669"/>
    <property type="project" value="UniProtKB-KW"/>
</dbReference>
<evidence type="ECO:0000256" key="5">
    <source>
        <dbReference type="ARBA" id="ARBA00022801"/>
    </source>
</evidence>
<dbReference type="Gene3D" id="3.90.79.10">
    <property type="entry name" value="Nucleoside Triphosphate Pyrophosphohydrolase"/>
    <property type="match status" value="1"/>
</dbReference>
<keyword evidence="7" id="KW-0464">Manganese</keyword>
<dbReference type="InterPro" id="IPR020476">
    <property type="entry name" value="Nudix_hydrolase"/>
</dbReference>
<comment type="cofactor">
    <cofactor evidence="1">
        <name>Mn(2+)</name>
        <dbReference type="ChEBI" id="CHEBI:29035"/>
    </cofactor>
</comment>
<evidence type="ECO:0000256" key="3">
    <source>
        <dbReference type="ARBA" id="ARBA00005582"/>
    </source>
</evidence>
<dbReference type="GeneID" id="93373144"/>
<evidence type="ECO:0000256" key="1">
    <source>
        <dbReference type="ARBA" id="ARBA00001936"/>
    </source>
</evidence>
<keyword evidence="6" id="KW-0460">Magnesium</keyword>
<keyword evidence="4" id="KW-0479">Metal-binding</keyword>
<dbReference type="KEGG" id="nsr:NS506_02408"/>
<evidence type="ECO:0000313" key="11">
    <source>
        <dbReference type="Proteomes" id="UP000180166"/>
    </source>
</evidence>
<sequence>MPVDSDARGDRGSAGSADRVRRAMVEALESFGRRVVEADDRKPAAVLIAIVDRDGAQGIWLTERALGLRAHAGQLALPGGRLDPGEDPEAAALRELHEELGVDLPRSAVLGLLDDYPTRSGYVMTPVVAWVGNAPDLTPNPAEVAAVHWIPLAELDVEPRLVPVPGSDRPTIQLPMLGGHLHAPTAAILYQFREVALHRRPTRVDHMDQPRFAWE</sequence>
<comment type="cofactor">
    <cofactor evidence="2">
        <name>Mg(2+)</name>
        <dbReference type="ChEBI" id="CHEBI:18420"/>
    </cofactor>
</comment>
<dbReference type="PANTHER" id="PTHR12992:SF11">
    <property type="entry name" value="MITOCHONDRIAL COENZYME A DIPHOSPHATASE NUDT8"/>
    <property type="match status" value="1"/>
</dbReference>
<evidence type="ECO:0000256" key="8">
    <source>
        <dbReference type="RuleBase" id="RU003476"/>
    </source>
</evidence>
<evidence type="ECO:0000256" key="2">
    <source>
        <dbReference type="ARBA" id="ARBA00001946"/>
    </source>
</evidence>
<dbReference type="Proteomes" id="UP000180166">
    <property type="component" value="Chromosome"/>
</dbReference>
<name>A0ABC8AQR1_9NOCA</name>
<dbReference type="RefSeq" id="WP_063864954.1">
    <property type="nucleotide sequence ID" value="NZ_AP017900.1"/>
</dbReference>
<evidence type="ECO:0000259" key="9">
    <source>
        <dbReference type="PROSITE" id="PS51462"/>
    </source>
</evidence>
<proteinExistence type="inferred from homology"/>
<gene>
    <name evidence="10" type="ORF">NS506_02408</name>
</gene>
<dbReference type="GO" id="GO:0035539">
    <property type="term" value="F:8-oxo-7,8-dihydrodeoxyguanosine triphosphate pyrophosphatase activity"/>
    <property type="evidence" value="ECO:0007669"/>
    <property type="project" value="UniProtKB-EC"/>
</dbReference>
<dbReference type="PANTHER" id="PTHR12992">
    <property type="entry name" value="NUDIX HYDROLASE"/>
    <property type="match status" value="1"/>
</dbReference>
<evidence type="ECO:0000256" key="7">
    <source>
        <dbReference type="ARBA" id="ARBA00023211"/>
    </source>
</evidence>